<keyword evidence="2" id="KW-0413">Isomerase</keyword>
<evidence type="ECO:0000313" key="3">
    <source>
        <dbReference type="EMBL" id="BCJ42621.1"/>
    </source>
</evidence>
<evidence type="ECO:0000313" key="4">
    <source>
        <dbReference type="Proteomes" id="UP000676967"/>
    </source>
</evidence>
<organism evidence="3 4">
    <name type="scientific">Actinoplanes ianthinogenes</name>
    <dbReference type="NCBI Taxonomy" id="122358"/>
    <lineage>
        <taxon>Bacteria</taxon>
        <taxon>Bacillati</taxon>
        <taxon>Actinomycetota</taxon>
        <taxon>Actinomycetes</taxon>
        <taxon>Micromonosporales</taxon>
        <taxon>Micromonosporaceae</taxon>
        <taxon>Actinoplanes</taxon>
    </lineage>
</organism>
<dbReference type="PANTHER" id="PTHR13774:SF17">
    <property type="entry name" value="PHENAZINE BIOSYNTHESIS-LIKE DOMAIN-CONTAINING PROTEIN"/>
    <property type="match status" value="1"/>
</dbReference>
<accession>A0ABM7LTJ3</accession>
<name>A0ABM7LTJ3_9ACTN</name>
<proteinExistence type="inferred from homology"/>
<dbReference type="SUPFAM" id="SSF54506">
    <property type="entry name" value="Diaminopimelate epimerase-like"/>
    <property type="match status" value="1"/>
</dbReference>
<dbReference type="EMBL" id="AP023356">
    <property type="protein sequence ID" value="BCJ42621.1"/>
    <property type="molecule type" value="Genomic_DNA"/>
</dbReference>
<dbReference type="Gene3D" id="3.10.310.10">
    <property type="entry name" value="Diaminopimelate Epimerase, Chain A, domain 1"/>
    <property type="match status" value="2"/>
</dbReference>
<dbReference type="NCBIfam" id="TIGR00654">
    <property type="entry name" value="PhzF_family"/>
    <property type="match status" value="1"/>
</dbReference>
<dbReference type="RefSeq" id="WP_189328707.1">
    <property type="nucleotide sequence ID" value="NZ_AP023356.1"/>
</dbReference>
<gene>
    <name evidence="3" type="ORF">Aiant_32780</name>
</gene>
<evidence type="ECO:0000256" key="2">
    <source>
        <dbReference type="ARBA" id="ARBA00023235"/>
    </source>
</evidence>
<dbReference type="InterPro" id="IPR003719">
    <property type="entry name" value="Phenazine_PhzF-like"/>
</dbReference>
<dbReference type="Pfam" id="PF02567">
    <property type="entry name" value="PhzC-PhzF"/>
    <property type="match status" value="1"/>
</dbReference>
<reference evidence="3 4" key="1">
    <citation type="submission" date="2020-08" db="EMBL/GenBank/DDBJ databases">
        <title>Whole genome shotgun sequence of Actinoplanes ianthinogenes NBRC 13996.</title>
        <authorList>
            <person name="Komaki H."/>
            <person name="Tamura T."/>
        </authorList>
    </citation>
    <scope>NUCLEOTIDE SEQUENCE [LARGE SCALE GENOMIC DNA]</scope>
    <source>
        <strain evidence="3 4">NBRC 13996</strain>
    </source>
</reference>
<protein>
    <submittedName>
        <fullName evidence="3">Oxidoreductase</fullName>
    </submittedName>
</protein>
<dbReference type="Proteomes" id="UP000676967">
    <property type="component" value="Chromosome"/>
</dbReference>
<sequence length="286" mass="29893">MRIRIVDAFTDRPFAGNPAGVLILDSVPAGSPAAGAFPDGAFPAEEWMQRVAAEVNLSETAFLHRLPAGGDADWALRWFTPAAEVALCGHATLGTTHVLHQDGLARGPVRFATRSGILTATVAEDGLITLDFPVAPLTAIDTDPALAAALGTDPLTTFWTGPNTDDVLVEVADEKTVRALTPDFGALAKVTSRGAVVTARAEDPSAGYDFVSRFFGPAVGVNEDPVTGSAHTALTPYWSERLGRTSLTGYQASPRGGLVQVTHRGDRVDLAGRAVTTIDGNLLIPA</sequence>
<dbReference type="PANTHER" id="PTHR13774">
    <property type="entry name" value="PHENAZINE BIOSYNTHESIS PROTEIN"/>
    <property type="match status" value="1"/>
</dbReference>
<dbReference type="PIRSF" id="PIRSF016184">
    <property type="entry name" value="PhzC_PhzF"/>
    <property type="match status" value="1"/>
</dbReference>
<evidence type="ECO:0000256" key="1">
    <source>
        <dbReference type="ARBA" id="ARBA00008270"/>
    </source>
</evidence>
<comment type="similarity">
    <text evidence="1">Belongs to the PhzF family.</text>
</comment>
<keyword evidence="4" id="KW-1185">Reference proteome</keyword>